<dbReference type="Proteomes" id="UP000000305">
    <property type="component" value="Unassembled WGS sequence"/>
</dbReference>
<dbReference type="STRING" id="6669.E9G694"/>
<keyword evidence="4" id="KW-1185">Reference proteome</keyword>
<feature type="compositionally biased region" description="Polar residues" evidence="1">
    <location>
        <begin position="179"/>
        <end position="191"/>
    </location>
</feature>
<dbReference type="PANTHER" id="PTHR46560">
    <property type="entry name" value="CYPHER, ISOFORM B"/>
    <property type="match status" value="1"/>
</dbReference>
<protein>
    <recommendedName>
        <fullName evidence="5">ZP domain-containing protein</fullName>
    </recommendedName>
</protein>
<feature type="region of interest" description="Disordered" evidence="1">
    <location>
        <begin position="643"/>
        <end position="730"/>
    </location>
</feature>
<feature type="compositionally biased region" description="Low complexity" evidence="1">
    <location>
        <begin position="820"/>
        <end position="831"/>
    </location>
</feature>
<dbReference type="GO" id="GO:0016324">
    <property type="term" value="C:apical plasma membrane"/>
    <property type="evidence" value="ECO:0000318"/>
    <property type="project" value="GO_Central"/>
</dbReference>
<feature type="region of interest" description="Disordered" evidence="1">
    <location>
        <begin position="167"/>
        <end position="191"/>
    </location>
</feature>
<dbReference type="EMBL" id="GL732533">
    <property type="protein sequence ID" value="EFX84895.1"/>
    <property type="molecule type" value="Genomic_DNA"/>
</dbReference>
<gene>
    <name evidence="3" type="ORF">DAPPUDRAFT_238385</name>
</gene>
<keyword evidence="2" id="KW-0472">Membrane</keyword>
<keyword evidence="2" id="KW-0812">Transmembrane</keyword>
<keyword evidence="2" id="KW-1133">Transmembrane helix</keyword>
<feature type="region of interest" description="Disordered" evidence="1">
    <location>
        <begin position="267"/>
        <end position="292"/>
    </location>
</feature>
<dbReference type="PANTHER" id="PTHR46560:SF9">
    <property type="entry name" value="ZP DOMAIN-CONTAINING PROTEIN"/>
    <property type="match status" value="1"/>
</dbReference>
<evidence type="ECO:0008006" key="5">
    <source>
        <dbReference type="Google" id="ProtNLM"/>
    </source>
</evidence>
<feature type="transmembrane region" description="Helical" evidence="2">
    <location>
        <begin position="547"/>
        <end position="569"/>
    </location>
</feature>
<dbReference type="HOGENOM" id="CLU_335942_0_0_1"/>
<accession>E9G694</accession>
<feature type="compositionally biased region" description="Basic and acidic residues" evidence="1">
    <location>
        <begin position="678"/>
        <end position="691"/>
    </location>
</feature>
<dbReference type="GO" id="GO:0000902">
    <property type="term" value="P:cell morphogenesis"/>
    <property type="evidence" value="ECO:0000318"/>
    <property type="project" value="GO_Central"/>
</dbReference>
<name>E9G694_DAPPU</name>
<evidence type="ECO:0000256" key="1">
    <source>
        <dbReference type="SAM" id="MobiDB-lite"/>
    </source>
</evidence>
<dbReference type="PhylomeDB" id="E9G694"/>
<evidence type="ECO:0000313" key="4">
    <source>
        <dbReference type="Proteomes" id="UP000000305"/>
    </source>
</evidence>
<feature type="region of interest" description="Disordered" evidence="1">
    <location>
        <begin position="805"/>
        <end position="839"/>
    </location>
</feature>
<evidence type="ECO:0000313" key="3">
    <source>
        <dbReference type="EMBL" id="EFX84895.1"/>
    </source>
</evidence>
<feature type="compositionally biased region" description="Basic and acidic residues" evidence="1">
    <location>
        <begin position="273"/>
        <end position="283"/>
    </location>
</feature>
<dbReference type="OrthoDB" id="8171348at2759"/>
<dbReference type="KEGG" id="dpx:DAPPUDRAFT_238385"/>
<sequence length="849" mass="92599">MVELTQIAQKGSNIQCPMLLLICNWQLSIPIPSYFELIPSSSTSGYPVPANSGTPSTSLQSEFFIDGAGCFAPSRVTTAWLLDGPQDVFQLFSIFKKKKGKFEVAQVSVLALITQEIRTAVSPLEASETREGPVDSLGAQTKRTNNRREIIFSGRVLLSLSKNSTEVNSVNTNSKHETTTAGKHSMADSQLPSPVDAEFLPSVTASCQGGLMTIKVETKQAFQGNILHHTTSYSPVPTITSDHSHGDRQIALSPVMKALVRSLVLAPASSTKGKRENSSRESAHSPQGRNGVMHVCDRARGDCKRSPACTVYGDSNTTASLRINMLARPNDTDFCGVYINDRTSERSVPIAVRFHRTLELGDDKYYVITCGRSAFRNSRNETADAYMRLYSEDNKRVTEAVYGRKYKLRVGVNNLDSFYGFRPSSCFTYGGPNSSVIPLFDKRGCPEKKIATNFVHDAKGYAEAEIPMYRFAEYNVVNIQCDILVCKGGCGEAFCDDDITPFAQGRAIGRDVPDSEGSLMASYSVYVVDPGAAPLAVAACSGIQPLWLLYLCIAFGILFLIMLIINVFLCSAMTCSCSKTEVIEKEPSIIEEYDPYRSWHGSQYGSRYSLNGVSKPGYISAGSTMNSTRSYSTNSDHYAIVHSRPGSRYSAPGANGVHHGQRQQNGQANHHHQTATQQRRDPRNGNGEVHHGPGPGSISGSHYSANQQTYGMKEEEEGGDGKEEEEEEIVKQSSAANFCRHSSSSSSAECGVCFDAASSMKSFLHVFRWIALCSMLLFVFFSVQTVSSASLKGDHQSLTAQSLNGVHSVAPPEGGDKVTTRSATTSTTTTTQPRNKSLSRRARIHYRIG</sequence>
<dbReference type="eggNOG" id="ENOG502QRCZ">
    <property type="taxonomic scope" value="Eukaryota"/>
</dbReference>
<evidence type="ECO:0000256" key="2">
    <source>
        <dbReference type="SAM" id="Phobius"/>
    </source>
</evidence>
<reference evidence="3 4" key="1">
    <citation type="journal article" date="2011" name="Science">
        <title>The ecoresponsive genome of Daphnia pulex.</title>
        <authorList>
            <person name="Colbourne J.K."/>
            <person name="Pfrender M.E."/>
            <person name="Gilbert D."/>
            <person name="Thomas W.K."/>
            <person name="Tucker A."/>
            <person name="Oakley T.H."/>
            <person name="Tokishita S."/>
            <person name="Aerts A."/>
            <person name="Arnold G.J."/>
            <person name="Basu M.K."/>
            <person name="Bauer D.J."/>
            <person name="Caceres C.E."/>
            <person name="Carmel L."/>
            <person name="Casola C."/>
            <person name="Choi J.H."/>
            <person name="Detter J.C."/>
            <person name="Dong Q."/>
            <person name="Dusheyko S."/>
            <person name="Eads B.D."/>
            <person name="Frohlich T."/>
            <person name="Geiler-Samerotte K.A."/>
            <person name="Gerlach D."/>
            <person name="Hatcher P."/>
            <person name="Jogdeo S."/>
            <person name="Krijgsveld J."/>
            <person name="Kriventseva E.V."/>
            <person name="Kultz D."/>
            <person name="Laforsch C."/>
            <person name="Lindquist E."/>
            <person name="Lopez J."/>
            <person name="Manak J.R."/>
            <person name="Muller J."/>
            <person name="Pangilinan J."/>
            <person name="Patwardhan R.P."/>
            <person name="Pitluck S."/>
            <person name="Pritham E.J."/>
            <person name="Rechtsteiner A."/>
            <person name="Rho M."/>
            <person name="Rogozin I.B."/>
            <person name="Sakarya O."/>
            <person name="Salamov A."/>
            <person name="Schaack S."/>
            <person name="Shapiro H."/>
            <person name="Shiga Y."/>
            <person name="Skalitzky C."/>
            <person name="Smith Z."/>
            <person name="Souvorov A."/>
            <person name="Sung W."/>
            <person name="Tang Z."/>
            <person name="Tsuchiya D."/>
            <person name="Tu H."/>
            <person name="Vos H."/>
            <person name="Wang M."/>
            <person name="Wolf Y.I."/>
            <person name="Yamagata H."/>
            <person name="Yamada T."/>
            <person name="Ye Y."/>
            <person name="Shaw J.R."/>
            <person name="Andrews J."/>
            <person name="Crease T.J."/>
            <person name="Tang H."/>
            <person name="Lucas S.M."/>
            <person name="Robertson H.M."/>
            <person name="Bork P."/>
            <person name="Koonin E.V."/>
            <person name="Zdobnov E.M."/>
            <person name="Grigoriev I.V."/>
            <person name="Lynch M."/>
            <person name="Boore J.L."/>
        </authorList>
    </citation>
    <scope>NUCLEOTIDE SEQUENCE [LARGE SCALE GENOMIC DNA]</scope>
</reference>
<feature type="compositionally biased region" description="Acidic residues" evidence="1">
    <location>
        <begin position="714"/>
        <end position="728"/>
    </location>
</feature>
<dbReference type="AlphaFoldDB" id="E9G694"/>
<feature type="transmembrane region" description="Helical" evidence="2">
    <location>
        <begin position="766"/>
        <end position="783"/>
    </location>
</feature>
<organism evidence="3 4">
    <name type="scientific">Daphnia pulex</name>
    <name type="common">Water flea</name>
    <dbReference type="NCBI Taxonomy" id="6669"/>
    <lineage>
        <taxon>Eukaryota</taxon>
        <taxon>Metazoa</taxon>
        <taxon>Ecdysozoa</taxon>
        <taxon>Arthropoda</taxon>
        <taxon>Crustacea</taxon>
        <taxon>Branchiopoda</taxon>
        <taxon>Diplostraca</taxon>
        <taxon>Cladocera</taxon>
        <taxon>Anomopoda</taxon>
        <taxon>Daphniidae</taxon>
        <taxon>Daphnia</taxon>
    </lineage>
</organism>
<proteinExistence type="predicted"/>
<dbReference type="InParanoid" id="E9G694"/>